<dbReference type="KEGG" id="ftj:FTUN_7533"/>
<gene>
    <name evidence="3" type="ORF">FTUN_7533</name>
</gene>
<reference evidence="4" key="1">
    <citation type="submission" date="2020-05" db="EMBL/GenBank/DDBJ databases">
        <title>Frigoriglobus tundricola gen. nov., sp. nov., a psychrotolerant cellulolytic planctomycete of the family Gemmataceae with two divergent copies of 16S rRNA gene.</title>
        <authorList>
            <person name="Kulichevskaya I.S."/>
            <person name="Ivanova A.A."/>
            <person name="Naumoff D.G."/>
            <person name="Beletsky A.V."/>
            <person name="Rijpstra W.I.C."/>
            <person name="Sinninghe Damste J.S."/>
            <person name="Mardanov A.V."/>
            <person name="Ravin N.V."/>
            <person name="Dedysh S.N."/>
        </authorList>
    </citation>
    <scope>NUCLEOTIDE SEQUENCE [LARGE SCALE GENOMIC DNA]</scope>
    <source>
        <strain evidence="4">PL17</strain>
    </source>
</reference>
<dbReference type="Pfam" id="PF05050">
    <property type="entry name" value="Methyltransf_21"/>
    <property type="match status" value="1"/>
</dbReference>
<keyword evidence="4" id="KW-1185">Reference proteome</keyword>
<dbReference type="EMBL" id="CP053452">
    <property type="protein sequence ID" value="QJW99910.1"/>
    <property type="molecule type" value="Genomic_DNA"/>
</dbReference>
<proteinExistence type="predicted"/>
<organism evidence="3 4">
    <name type="scientific">Frigoriglobus tundricola</name>
    <dbReference type="NCBI Taxonomy" id="2774151"/>
    <lineage>
        <taxon>Bacteria</taxon>
        <taxon>Pseudomonadati</taxon>
        <taxon>Planctomycetota</taxon>
        <taxon>Planctomycetia</taxon>
        <taxon>Gemmatales</taxon>
        <taxon>Gemmataceae</taxon>
        <taxon>Frigoriglobus</taxon>
    </lineage>
</organism>
<dbReference type="AlphaFoldDB" id="A0A6M5Z2Y4"/>
<protein>
    <recommendedName>
        <fullName evidence="2">Methyltransferase FkbM domain-containing protein</fullName>
    </recommendedName>
</protein>
<dbReference type="Proteomes" id="UP000503447">
    <property type="component" value="Chromosome"/>
</dbReference>
<accession>A0A6M5Z2Y4</accession>
<evidence type="ECO:0000259" key="2">
    <source>
        <dbReference type="Pfam" id="PF05050"/>
    </source>
</evidence>
<evidence type="ECO:0000313" key="3">
    <source>
        <dbReference type="EMBL" id="QJW99910.1"/>
    </source>
</evidence>
<evidence type="ECO:0000256" key="1">
    <source>
        <dbReference type="SAM" id="Coils"/>
    </source>
</evidence>
<dbReference type="RefSeq" id="WP_227254582.1">
    <property type="nucleotide sequence ID" value="NZ_CP053452.2"/>
</dbReference>
<sequence>MALIARLRSTVGGMLWLVRAGGLRTRLQRLDEVSTRLDQIERQMETREAASAEAVGSVLQAVRDLGQQSTRGRLEQARDLRAFENRVHSQNGEDGILREILGRIGTTNRFFVEFGVESGSECNCAELVFGQQWHGLFLEAADHYFRSLSERYREHPGVKCVQAIVTSTNIENLLEANGVPTEFDVLSIDIDGNDYWVWSAIRRWRPRVVVIEYNASFPPPRKWVMQEDPTHRWNGTNYFGASLASLAALGRAKGYTLVATDSRGVNAFFVRDELVAADRFLDPVAAYHYSPPRYGPHLGGHPPGSGPSVEV</sequence>
<name>A0A6M5Z2Y4_9BACT</name>
<evidence type="ECO:0000313" key="4">
    <source>
        <dbReference type="Proteomes" id="UP000503447"/>
    </source>
</evidence>
<keyword evidence="1" id="KW-0175">Coiled coil</keyword>
<dbReference type="InterPro" id="IPR006342">
    <property type="entry name" value="FkbM_mtfrase"/>
</dbReference>
<feature type="domain" description="Methyltransferase FkbM" evidence="2">
    <location>
        <begin position="157"/>
        <end position="216"/>
    </location>
</feature>
<feature type="coiled-coil region" evidence="1">
    <location>
        <begin position="23"/>
        <end position="50"/>
    </location>
</feature>